<evidence type="ECO:0000313" key="3">
    <source>
        <dbReference type="EMBL" id="KAF9752259.1"/>
    </source>
</evidence>
<dbReference type="PANTHER" id="PTHR33840">
    <property type="match status" value="1"/>
</dbReference>
<accession>A0A0B7JKB3</accession>
<evidence type="ECO:0000259" key="1">
    <source>
        <dbReference type="Pfam" id="PF09994"/>
    </source>
</evidence>
<gene>
    <name evidence="2" type="ORF">BN869_000001343_1</name>
    <name evidence="3" type="ORF">IM811_014053</name>
</gene>
<organism evidence="2">
    <name type="scientific">Bionectria ochroleuca</name>
    <name type="common">Gliocladium roseum</name>
    <dbReference type="NCBI Taxonomy" id="29856"/>
    <lineage>
        <taxon>Eukaryota</taxon>
        <taxon>Fungi</taxon>
        <taxon>Dikarya</taxon>
        <taxon>Ascomycota</taxon>
        <taxon>Pezizomycotina</taxon>
        <taxon>Sordariomycetes</taxon>
        <taxon>Hypocreomycetidae</taxon>
        <taxon>Hypocreales</taxon>
        <taxon>Bionectriaceae</taxon>
        <taxon>Clonostachys</taxon>
    </lineage>
</organism>
<reference evidence="3" key="2">
    <citation type="submission" date="2020-10" db="EMBL/GenBank/DDBJ databases">
        <title>High-Quality Genome Resource of Clonostachys rosea strain S41 by Oxford Nanopore Long-Read Sequencing.</title>
        <authorList>
            <person name="Wang H."/>
        </authorList>
    </citation>
    <scope>NUCLEOTIDE SEQUENCE</scope>
    <source>
        <strain evidence="3">S41</strain>
    </source>
</reference>
<dbReference type="EMBL" id="CDPU01000002">
    <property type="protein sequence ID" value="CEO45288.1"/>
    <property type="molecule type" value="Genomic_DNA"/>
</dbReference>
<dbReference type="SUPFAM" id="SSF53474">
    <property type="entry name" value="alpha/beta-Hydrolases"/>
    <property type="match status" value="1"/>
</dbReference>
<dbReference type="PANTHER" id="PTHR33840:SF1">
    <property type="entry name" value="TLE1 PHOSPHOLIPASE DOMAIN-CONTAINING PROTEIN"/>
    <property type="match status" value="1"/>
</dbReference>
<dbReference type="Proteomes" id="UP000616885">
    <property type="component" value="Unassembled WGS sequence"/>
</dbReference>
<dbReference type="InterPro" id="IPR029058">
    <property type="entry name" value="AB_hydrolase_fold"/>
</dbReference>
<dbReference type="Pfam" id="PF09994">
    <property type="entry name" value="T6SS_Tle1-like_cat"/>
    <property type="match status" value="1"/>
</dbReference>
<sequence length="516" mass="57920">MAGALPQMVSKRLILCCDGTWMNSDNGYEEPGWFESKGTLQVPSNVTRISRCFKRRCSDGKLQVISYESGVGTGSNGMDSLMGGAFGLGLSERVREAYSYLCSNYMDGDEIVLIGYSRGAFTARSVAGMVGNIGLLTREGVEFFYCIFKDMQNWQNPDYKDPFPNQPFSNKPKGPHAAAEYRSRLEKMGFTRVKQATGDLIKIKAIGVWDTVGSLGIPDVAWLNKMDNNADLSSTYMWHDTSLSDRIENAFQALALDETRPPFSPAVWERRGEDQQTNLKQVWFPGNHANVGGGWEDQGAANCTLAWMMDQLASVGVEFDETSIDRYFQQTSEYYQTLGAKEQGNRGKTGLKWAVGPIYDTNSPLRPWGLGQISKKVSLLYWFSGQITRSPGLYHEHDPETEERKARFLQDTNERIHSSVRVRLACKGLDLNDKSVWVCPALGKWRLKRGEPDSNSVTKQKHWIWEFAGGEKEANPDKKQRVMREEPLGPYEQRLLGLAAGTPNVWEYAEKNAGAQ</sequence>
<name>A0A0B7JKB3_BIOOC</name>
<reference evidence="2" key="1">
    <citation type="submission" date="2015-01" db="EMBL/GenBank/DDBJ databases">
        <authorList>
            <person name="Durling Mikael"/>
        </authorList>
    </citation>
    <scope>NUCLEOTIDE SEQUENCE</scope>
</reference>
<proteinExistence type="predicted"/>
<protein>
    <recommendedName>
        <fullName evidence="1">T6SS Phospholipase effector Tle1-like catalytic domain-containing protein</fullName>
    </recommendedName>
</protein>
<dbReference type="EMBL" id="JADCTT010000005">
    <property type="protein sequence ID" value="KAF9752259.1"/>
    <property type="molecule type" value="Genomic_DNA"/>
</dbReference>
<evidence type="ECO:0000313" key="2">
    <source>
        <dbReference type="EMBL" id="CEO45288.1"/>
    </source>
</evidence>
<dbReference type="InterPro" id="IPR018712">
    <property type="entry name" value="Tle1-like_cat"/>
</dbReference>
<dbReference type="AlphaFoldDB" id="A0A0B7JKB3"/>
<feature type="domain" description="T6SS Phospholipase effector Tle1-like catalytic" evidence="1">
    <location>
        <begin position="11"/>
        <end position="311"/>
    </location>
</feature>